<dbReference type="AlphaFoldDB" id="A0A9W8US45"/>
<evidence type="ECO:0000259" key="2">
    <source>
        <dbReference type="Pfam" id="PF00350"/>
    </source>
</evidence>
<dbReference type="InterPro" id="IPR056024">
    <property type="entry name" value="DUF7605"/>
</dbReference>
<dbReference type="CDD" id="cd00882">
    <property type="entry name" value="Ras_like_GTPase"/>
    <property type="match status" value="1"/>
</dbReference>
<feature type="region of interest" description="Disordered" evidence="1">
    <location>
        <begin position="1"/>
        <end position="82"/>
    </location>
</feature>
<proteinExistence type="predicted"/>
<organism evidence="4 5">
    <name type="scientific">Akanthomyces muscarius</name>
    <name type="common">Entomopathogenic fungus</name>
    <name type="synonym">Lecanicillium muscarium</name>
    <dbReference type="NCBI Taxonomy" id="2231603"/>
    <lineage>
        <taxon>Eukaryota</taxon>
        <taxon>Fungi</taxon>
        <taxon>Dikarya</taxon>
        <taxon>Ascomycota</taxon>
        <taxon>Pezizomycotina</taxon>
        <taxon>Sordariomycetes</taxon>
        <taxon>Hypocreomycetidae</taxon>
        <taxon>Hypocreales</taxon>
        <taxon>Cordycipitaceae</taxon>
        <taxon>Akanthomyces</taxon>
    </lineage>
</organism>
<reference evidence="4" key="1">
    <citation type="journal article" date="2023" name="Access Microbiol">
        <title>De-novo genome assembly for Akanthomyces muscarius, a biocontrol agent of insect agricultural pests.</title>
        <authorList>
            <person name="Erdos Z."/>
            <person name="Studholme D.J."/>
            <person name="Raymond B."/>
            <person name="Sharma M."/>
        </authorList>
    </citation>
    <scope>NUCLEOTIDE SEQUENCE</scope>
    <source>
        <strain evidence="4">Ve6</strain>
    </source>
</reference>
<dbReference type="GeneID" id="80892716"/>
<dbReference type="InterPro" id="IPR027417">
    <property type="entry name" value="P-loop_NTPase"/>
</dbReference>
<evidence type="ECO:0000313" key="5">
    <source>
        <dbReference type="Proteomes" id="UP001144673"/>
    </source>
</evidence>
<dbReference type="Proteomes" id="UP001144673">
    <property type="component" value="Chromosome 1"/>
</dbReference>
<gene>
    <name evidence="4" type="ORF">LMH87_005557</name>
</gene>
<comment type="caution">
    <text evidence="4">The sequence shown here is derived from an EMBL/GenBank/DDBJ whole genome shotgun (WGS) entry which is preliminary data.</text>
</comment>
<dbReference type="PANTHER" id="PTHR36681:SF3">
    <property type="entry name" value="NUCLEAR GTPASE, GERMINAL CENTER-ASSOCIATED, TANDEM DUPLICATE 3"/>
    <property type="match status" value="1"/>
</dbReference>
<dbReference type="Pfam" id="PF24564">
    <property type="entry name" value="DUF7605"/>
    <property type="match status" value="1"/>
</dbReference>
<feature type="compositionally biased region" description="Basic and acidic residues" evidence="1">
    <location>
        <begin position="168"/>
        <end position="178"/>
    </location>
</feature>
<feature type="domain" description="Dynamin N-terminal" evidence="2">
    <location>
        <begin position="242"/>
        <end position="493"/>
    </location>
</feature>
<name>A0A9W8US45_AKAMU</name>
<dbReference type="PANTHER" id="PTHR36681">
    <property type="entry name" value="NUCLEAR GTPASE, GERMINAL CENTER-ASSOCIATED, TANDEM DUPLICATE 3"/>
    <property type="match status" value="1"/>
</dbReference>
<dbReference type="KEGG" id="amus:LMH87_005557"/>
<sequence>MTQLRLTPYNSRNGSAAADSNSAGSSADTPLPSVEPSESEFVFSGSESSTSRRDFHFRTPSVSVSVSSPEEQEPATPNFTWSPNNVIVRQSEGPAVGTMALNLDRLRIADQTPPRLSDSARNARSNSQNRMSGGPETAITLHALAGSGFLSGAATPRSSRRRSSSRNLEGRYEIHEEDPPQDAFNAVGFQSAFAETKSLVVELKRALASSSLHLERDSVMHQLHAETARLSSFRQASTRKLGFVGDAGAGKSSLINSLLDIKGLIRSSNNGAACTCVATEFHFHDLPTFHIEVELLDENELLDQLVQLLQSYRHFHLNQSNMDDEAQRNEFEKRAQLAEDTFNSMFRGRVPSQRFLLKETEDKAKRQFQALMQDMRPSSTSMNKFGLSQTNCENELRILSSYVADSGDRAAWPYIRRIKVSLNAHILSKGLVLVDLPGLRDLNAARRNITERYLRECDDIFAVCCIGRATTDQSVQDVLRMPRHRPDTNIGVVCTKSDDIDNDEALHDWQGERGQRVRSMQGDIETDEEEHRILKEEYDGYIDDRNDLTPEETTEFHEILSKMRQVSERLQMNEFRLESFLIQSRNDLVSEKLAELYTNDVPDDELKVFCVSNRIYKEKRDLPRREAQRHLRLSGIPALRKFCISVVSESQYRAASRFMTDNVPAVIARVELWLQSGADTVDAERKLAITRTLDEMEGQLVSSLLQRNSPVHQLSRQLIQHFRTHICDRQHVGSWSAAAQAAGRSWGTWHHNSYAAFCRQFGNYATPAAGRHDWNMEAMEAMASQMATPWRGLEEYTRSHKDAITEFIDSPMDSAAQLLEAELGGDLAALALLRRALLTGQRSLTRGVEDAFAHVEMDLRTLHTDGLSSLRTSFFGTALESTYEECNQEYGTGSHARRRTIMDGKLSRESLFTNILDQMRDKFAILAHSWQDSVTDAVNSYLDTIHSTLELVRDENTAEESQRDQAFHGRVSDAVRRANSDIQRIHRSIL</sequence>
<feature type="compositionally biased region" description="Low complexity" evidence="1">
    <location>
        <begin position="60"/>
        <end position="69"/>
    </location>
</feature>
<dbReference type="Pfam" id="PF00350">
    <property type="entry name" value="Dynamin_N"/>
    <property type="match status" value="1"/>
</dbReference>
<feature type="region of interest" description="Disordered" evidence="1">
    <location>
        <begin position="108"/>
        <end position="134"/>
    </location>
</feature>
<accession>A0A9W8US45</accession>
<dbReference type="Gene3D" id="3.40.50.300">
    <property type="entry name" value="P-loop containing nucleotide triphosphate hydrolases"/>
    <property type="match status" value="2"/>
</dbReference>
<feature type="compositionally biased region" description="Polar residues" evidence="1">
    <location>
        <begin position="119"/>
        <end position="131"/>
    </location>
</feature>
<dbReference type="EMBL" id="JAJHUN010000001">
    <property type="protein sequence ID" value="KAJ4163853.1"/>
    <property type="molecule type" value="Genomic_DNA"/>
</dbReference>
<evidence type="ECO:0000256" key="1">
    <source>
        <dbReference type="SAM" id="MobiDB-lite"/>
    </source>
</evidence>
<keyword evidence="5" id="KW-1185">Reference proteome</keyword>
<protein>
    <submittedName>
        <fullName evidence="4">Uncharacterized protein</fullName>
    </submittedName>
</protein>
<evidence type="ECO:0000313" key="4">
    <source>
        <dbReference type="EMBL" id="KAJ4163853.1"/>
    </source>
</evidence>
<dbReference type="InterPro" id="IPR045063">
    <property type="entry name" value="Dynamin_N"/>
</dbReference>
<feature type="domain" description="DUF7605" evidence="3">
    <location>
        <begin position="731"/>
        <end position="912"/>
    </location>
</feature>
<evidence type="ECO:0000259" key="3">
    <source>
        <dbReference type="Pfam" id="PF24564"/>
    </source>
</evidence>
<feature type="compositionally biased region" description="Polar residues" evidence="1">
    <location>
        <begin position="1"/>
        <end position="12"/>
    </location>
</feature>
<dbReference type="SUPFAM" id="SSF52540">
    <property type="entry name" value="P-loop containing nucleoside triphosphate hydrolases"/>
    <property type="match status" value="1"/>
</dbReference>
<feature type="compositionally biased region" description="Low complexity" evidence="1">
    <location>
        <begin position="13"/>
        <end position="49"/>
    </location>
</feature>
<feature type="region of interest" description="Disordered" evidence="1">
    <location>
        <begin position="150"/>
        <end position="183"/>
    </location>
</feature>
<dbReference type="RefSeq" id="XP_056058768.1">
    <property type="nucleotide sequence ID" value="XM_056203295.1"/>
</dbReference>